<dbReference type="InterPro" id="IPR005151">
    <property type="entry name" value="Tail-specific_protease"/>
</dbReference>
<dbReference type="SUPFAM" id="SSF50156">
    <property type="entry name" value="PDZ domain-like"/>
    <property type="match status" value="1"/>
</dbReference>
<sequence length="366" mass="39917">MNTRLFVSRLLGHFSLCVFAAAFLLLGANYSAAADPESLTSLDTAFYRVQSFDTKAGAKPVAINHLGIETKQAADGGYLITAALEGYPAHAAGLERGDIVLHIDGADFHPVLSLNPRAMEGEFRPHSALAELTYKRGATVLTARVEPVFESLYDSYRSATLNSVLSFAAGNKVIGYVRLWALTRETGDFVTLSQLLQSLHDTDGIVLDLRNSYGYLASEHIDLFRASRSDFLSISLVGKPNSNAIEPEQNRLLPARQRDDSLRAYRKPIAILIDSSTRGAAELLAYQLAKLDRVTTVGEPTLGRLGRYQRRGGVLDYSAADRVLIDGNVFEGIGVKPKRKAPFPFETVSRGDPQFQVAVNVLMGVI</sequence>
<comment type="caution">
    <text evidence="3">The sequence shown here is derived from an EMBL/GenBank/DDBJ whole genome shotgun (WGS) entry which is preliminary data.</text>
</comment>
<dbReference type="PANTHER" id="PTHR32060">
    <property type="entry name" value="TAIL-SPECIFIC PROTEASE"/>
    <property type="match status" value="1"/>
</dbReference>
<organism evidence="3 4">
    <name type="scientific">OM182 bacterium BACL3 MAG-120619-bin3</name>
    <dbReference type="NCBI Taxonomy" id="1655593"/>
    <lineage>
        <taxon>Bacteria</taxon>
        <taxon>Pseudomonadati</taxon>
        <taxon>Pseudomonadota</taxon>
        <taxon>Gammaproteobacteria</taxon>
        <taxon>OMG group</taxon>
        <taxon>OM182 clade</taxon>
    </lineage>
</organism>
<dbReference type="Gene3D" id="2.30.42.10">
    <property type="match status" value="1"/>
</dbReference>
<name>A0A0R2T3Z8_9GAMM</name>
<proteinExistence type="predicted"/>
<dbReference type="Gene3D" id="3.90.226.10">
    <property type="entry name" value="2-enoyl-CoA Hydratase, Chain A, domain 1"/>
    <property type="match status" value="1"/>
</dbReference>
<dbReference type="GO" id="GO:0006508">
    <property type="term" value="P:proteolysis"/>
    <property type="evidence" value="ECO:0007669"/>
    <property type="project" value="InterPro"/>
</dbReference>
<feature type="domain" description="PDZ" evidence="2">
    <location>
        <begin position="48"/>
        <end position="108"/>
    </location>
</feature>
<evidence type="ECO:0000256" key="1">
    <source>
        <dbReference type="SAM" id="SignalP"/>
    </source>
</evidence>
<feature type="chain" id="PRO_5006424374" description="PDZ domain-containing protein" evidence="1">
    <location>
        <begin position="34"/>
        <end position="366"/>
    </location>
</feature>
<gene>
    <name evidence="3" type="ORF">ABR85_05430</name>
</gene>
<dbReference type="PROSITE" id="PS50106">
    <property type="entry name" value="PDZ"/>
    <property type="match status" value="1"/>
</dbReference>
<dbReference type="InterPro" id="IPR001478">
    <property type="entry name" value="PDZ"/>
</dbReference>
<dbReference type="GO" id="GO:0007165">
    <property type="term" value="P:signal transduction"/>
    <property type="evidence" value="ECO:0007669"/>
    <property type="project" value="TreeGrafter"/>
</dbReference>
<evidence type="ECO:0000313" key="3">
    <source>
        <dbReference type="EMBL" id="KRO81999.1"/>
    </source>
</evidence>
<dbReference type="AlphaFoldDB" id="A0A0R2T3Z8"/>
<dbReference type="Pfam" id="PF03572">
    <property type="entry name" value="Peptidase_S41"/>
    <property type="match status" value="1"/>
</dbReference>
<feature type="signal peptide" evidence="1">
    <location>
        <begin position="1"/>
        <end position="33"/>
    </location>
</feature>
<dbReference type="GO" id="GO:0030288">
    <property type="term" value="C:outer membrane-bounded periplasmic space"/>
    <property type="evidence" value="ECO:0007669"/>
    <property type="project" value="TreeGrafter"/>
</dbReference>
<dbReference type="InterPro" id="IPR036034">
    <property type="entry name" value="PDZ_sf"/>
</dbReference>
<dbReference type="EMBL" id="LICD01000055">
    <property type="protein sequence ID" value="KRO81999.1"/>
    <property type="molecule type" value="Genomic_DNA"/>
</dbReference>
<dbReference type="InterPro" id="IPR029045">
    <property type="entry name" value="ClpP/crotonase-like_dom_sf"/>
</dbReference>
<dbReference type="Proteomes" id="UP000051242">
    <property type="component" value="Unassembled WGS sequence"/>
</dbReference>
<reference evidence="3 4" key="1">
    <citation type="submission" date="2015-10" db="EMBL/GenBank/DDBJ databases">
        <title>Metagenome-Assembled Genomes uncover a global brackish microbiome.</title>
        <authorList>
            <person name="Hugerth L.W."/>
            <person name="Larsson J."/>
            <person name="Alneberg J."/>
            <person name="Lindh M.V."/>
            <person name="Legrand C."/>
            <person name="Pinhassi J."/>
            <person name="Andersson A.F."/>
        </authorList>
    </citation>
    <scope>NUCLEOTIDE SEQUENCE [LARGE SCALE GENOMIC DNA]</scope>
    <source>
        <strain evidence="3">BACL22 MAG-120619-bin3</strain>
    </source>
</reference>
<accession>A0A0R2T3Z8</accession>
<evidence type="ECO:0000259" key="2">
    <source>
        <dbReference type="PROSITE" id="PS50106"/>
    </source>
</evidence>
<dbReference type="SMART" id="SM00245">
    <property type="entry name" value="TSPc"/>
    <property type="match status" value="1"/>
</dbReference>
<evidence type="ECO:0000313" key="4">
    <source>
        <dbReference type="Proteomes" id="UP000051242"/>
    </source>
</evidence>
<dbReference type="SUPFAM" id="SSF52096">
    <property type="entry name" value="ClpP/crotonase"/>
    <property type="match status" value="1"/>
</dbReference>
<keyword evidence="1" id="KW-0732">Signal</keyword>
<dbReference type="GO" id="GO:0008236">
    <property type="term" value="F:serine-type peptidase activity"/>
    <property type="evidence" value="ECO:0007669"/>
    <property type="project" value="InterPro"/>
</dbReference>
<dbReference type="GO" id="GO:0004175">
    <property type="term" value="F:endopeptidase activity"/>
    <property type="evidence" value="ECO:0007669"/>
    <property type="project" value="TreeGrafter"/>
</dbReference>
<dbReference type="PANTHER" id="PTHR32060:SF30">
    <property type="entry name" value="CARBOXY-TERMINAL PROCESSING PROTEASE CTPA"/>
    <property type="match status" value="1"/>
</dbReference>
<protein>
    <recommendedName>
        <fullName evidence="2">PDZ domain-containing protein</fullName>
    </recommendedName>
</protein>